<evidence type="ECO:0000256" key="5">
    <source>
        <dbReference type="ARBA" id="ARBA00023163"/>
    </source>
</evidence>
<accession>A0A2A5AYJ0</accession>
<gene>
    <name evidence="9" type="ORF">COA96_10805</name>
</gene>
<dbReference type="AlphaFoldDB" id="A0A2A5AYJ0"/>
<dbReference type="Proteomes" id="UP000218327">
    <property type="component" value="Unassembled WGS sequence"/>
</dbReference>
<keyword evidence="4" id="KW-0238">DNA-binding</keyword>
<dbReference type="InterPro" id="IPR013324">
    <property type="entry name" value="RNA_pol_sigma_r3/r4-like"/>
</dbReference>
<reference evidence="10" key="1">
    <citation type="submission" date="2017-08" db="EMBL/GenBank/DDBJ databases">
        <title>A dynamic microbial community with high functional redundancy inhabits the cold, oxic subseafloor aquifer.</title>
        <authorList>
            <person name="Tully B.J."/>
            <person name="Wheat C.G."/>
            <person name="Glazer B.T."/>
            <person name="Huber J.A."/>
        </authorList>
    </citation>
    <scope>NUCLEOTIDE SEQUENCE [LARGE SCALE GENOMIC DNA]</scope>
</reference>
<dbReference type="InterPro" id="IPR013325">
    <property type="entry name" value="RNA_pol_sigma_r2"/>
</dbReference>
<dbReference type="PANTHER" id="PTHR43133">
    <property type="entry name" value="RNA POLYMERASE ECF-TYPE SIGMA FACTO"/>
    <property type="match status" value="1"/>
</dbReference>
<dbReference type="InterPro" id="IPR039425">
    <property type="entry name" value="RNA_pol_sigma-70-like"/>
</dbReference>
<dbReference type="CDD" id="cd06171">
    <property type="entry name" value="Sigma70_r4"/>
    <property type="match status" value="1"/>
</dbReference>
<evidence type="ECO:0000313" key="9">
    <source>
        <dbReference type="EMBL" id="PCJ23858.1"/>
    </source>
</evidence>
<evidence type="ECO:0000256" key="4">
    <source>
        <dbReference type="ARBA" id="ARBA00023125"/>
    </source>
</evidence>
<evidence type="ECO:0000256" key="1">
    <source>
        <dbReference type="ARBA" id="ARBA00010641"/>
    </source>
</evidence>
<dbReference type="Gene3D" id="1.10.1740.10">
    <property type="match status" value="1"/>
</dbReference>
<sequence>MRAQYQQAIEQHRQRVFSFARYSLRANEDAEDVTQEVFIKLWQHWQKIDHSKLGGWLMRVAHNAVIDHVRKQRPMQANIDHYAEVEEQVGSSSEETMLDQENFKQQLQLAIKSLADPFRSIIVMRDVQGLSYAEIRDVLDISESQVKVYLHRGRRKLRDNADLRRLFETQFGRGSRKPNLVDVSAQQAANDKGSNHVK</sequence>
<dbReference type="InterPro" id="IPR013249">
    <property type="entry name" value="RNA_pol_sigma70_r4_t2"/>
</dbReference>
<feature type="domain" description="RNA polymerase sigma factor 70 region 4 type 2" evidence="8">
    <location>
        <begin position="105"/>
        <end position="157"/>
    </location>
</feature>
<dbReference type="GO" id="GO:0006352">
    <property type="term" value="P:DNA-templated transcription initiation"/>
    <property type="evidence" value="ECO:0007669"/>
    <property type="project" value="InterPro"/>
</dbReference>
<evidence type="ECO:0000259" key="8">
    <source>
        <dbReference type="Pfam" id="PF08281"/>
    </source>
</evidence>
<dbReference type="Pfam" id="PF04542">
    <property type="entry name" value="Sigma70_r2"/>
    <property type="match status" value="1"/>
</dbReference>
<feature type="domain" description="RNA polymerase sigma-70 region 2" evidence="7">
    <location>
        <begin position="9"/>
        <end position="73"/>
    </location>
</feature>
<dbReference type="InterPro" id="IPR007627">
    <property type="entry name" value="RNA_pol_sigma70_r2"/>
</dbReference>
<dbReference type="PANTHER" id="PTHR43133:SF8">
    <property type="entry name" value="RNA POLYMERASE SIGMA FACTOR HI_1459-RELATED"/>
    <property type="match status" value="1"/>
</dbReference>
<dbReference type="InterPro" id="IPR036388">
    <property type="entry name" value="WH-like_DNA-bd_sf"/>
</dbReference>
<comment type="caution">
    <text evidence="9">The sequence shown here is derived from an EMBL/GenBank/DDBJ whole genome shotgun (WGS) entry which is preliminary data.</text>
</comment>
<proteinExistence type="inferred from homology"/>
<dbReference type="InterPro" id="IPR014284">
    <property type="entry name" value="RNA_pol_sigma-70_dom"/>
</dbReference>
<dbReference type="EMBL" id="NVVJ01000033">
    <property type="protein sequence ID" value="PCJ23858.1"/>
    <property type="molecule type" value="Genomic_DNA"/>
</dbReference>
<evidence type="ECO:0000259" key="7">
    <source>
        <dbReference type="Pfam" id="PF04542"/>
    </source>
</evidence>
<feature type="region of interest" description="Disordered" evidence="6">
    <location>
        <begin position="178"/>
        <end position="198"/>
    </location>
</feature>
<keyword evidence="3" id="KW-0731">Sigma factor</keyword>
<comment type="similarity">
    <text evidence="1">Belongs to the sigma-70 factor family. ECF subfamily.</text>
</comment>
<protein>
    <recommendedName>
        <fullName evidence="11">RNA polymerase subunit sigma-24</fullName>
    </recommendedName>
</protein>
<evidence type="ECO:0008006" key="11">
    <source>
        <dbReference type="Google" id="ProtNLM"/>
    </source>
</evidence>
<evidence type="ECO:0000256" key="6">
    <source>
        <dbReference type="SAM" id="MobiDB-lite"/>
    </source>
</evidence>
<dbReference type="GO" id="GO:0003677">
    <property type="term" value="F:DNA binding"/>
    <property type="evidence" value="ECO:0007669"/>
    <property type="project" value="UniProtKB-KW"/>
</dbReference>
<evidence type="ECO:0000313" key="10">
    <source>
        <dbReference type="Proteomes" id="UP000218327"/>
    </source>
</evidence>
<keyword evidence="2" id="KW-0805">Transcription regulation</keyword>
<dbReference type="NCBIfam" id="TIGR02937">
    <property type="entry name" value="sigma70-ECF"/>
    <property type="match status" value="1"/>
</dbReference>
<name>A0A2A5AYJ0_9GAMM</name>
<evidence type="ECO:0000256" key="2">
    <source>
        <dbReference type="ARBA" id="ARBA00023015"/>
    </source>
</evidence>
<organism evidence="9 10">
    <name type="scientific">SAR86 cluster bacterium</name>
    <dbReference type="NCBI Taxonomy" id="2030880"/>
    <lineage>
        <taxon>Bacteria</taxon>
        <taxon>Pseudomonadati</taxon>
        <taxon>Pseudomonadota</taxon>
        <taxon>Gammaproteobacteria</taxon>
        <taxon>SAR86 cluster</taxon>
    </lineage>
</organism>
<dbReference type="SUPFAM" id="SSF88659">
    <property type="entry name" value="Sigma3 and sigma4 domains of RNA polymerase sigma factors"/>
    <property type="match status" value="1"/>
</dbReference>
<dbReference type="GO" id="GO:0016987">
    <property type="term" value="F:sigma factor activity"/>
    <property type="evidence" value="ECO:0007669"/>
    <property type="project" value="UniProtKB-KW"/>
</dbReference>
<dbReference type="Pfam" id="PF08281">
    <property type="entry name" value="Sigma70_r4_2"/>
    <property type="match status" value="1"/>
</dbReference>
<dbReference type="SUPFAM" id="SSF88946">
    <property type="entry name" value="Sigma2 domain of RNA polymerase sigma factors"/>
    <property type="match status" value="1"/>
</dbReference>
<keyword evidence="5" id="KW-0804">Transcription</keyword>
<dbReference type="Gene3D" id="1.10.10.10">
    <property type="entry name" value="Winged helix-like DNA-binding domain superfamily/Winged helix DNA-binding domain"/>
    <property type="match status" value="1"/>
</dbReference>
<evidence type="ECO:0000256" key="3">
    <source>
        <dbReference type="ARBA" id="ARBA00023082"/>
    </source>
</evidence>